<reference evidence="1 2" key="1">
    <citation type="submission" date="2018-12" db="EMBL/GenBank/DDBJ databases">
        <title>Complete genome sequence of Streptomyces ficellus NRRL8067, the producer of ficellomycin, feldamycin and nojirimycin.</title>
        <authorList>
            <person name="Zhang H."/>
            <person name="Yue R."/>
            <person name="Liu Y."/>
            <person name="Li M."/>
            <person name="Mu H."/>
            <person name="Zhang J."/>
        </authorList>
    </citation>
    <scope>NUCLEOTIDE SEQUENCE [LARGE SCALE GENOMIC DNA]</scope>
    <source>
        <strain evidence="1 2">NRRL 8067</strain>
    </source>
</reference>
<organism evidence="1 2">
    <name type="scientific">Streptomyces ficellus</name>
    <dbReference type="NCBI Taxonomy" id="1977088"/>
    <lineage>
        <taxon>Bacteria</taxon>
        <taxon>Bacillati</taxon>
        <taxon>Actinomycetota</taxon>
        <taxon>Actinomycetes</taxon>
        <taxon>Kitasatosporales</taxon>
        <taxon>Streptomycetaceae</taxon>
        <taxon>Streptomyces</taxon>
    </lineage>
</organism>
<gene>
    <name evidence="1" type="ORF">EIZ62_04460</name>
</gene>
<evidence type="ECO:0008006" key="3">
    <source>
        <dbReference type="Google" id="ProtNLM"/>
    </source>
</evidence>
<sequence length="137" mass="14367">MIALLDDPDADVDETIDLADEIAASGDRTVLPRLEAELDRFVGERNAYARELLGGVIGALAGAAALPVLLRASAQDLGDDQEAQEDHDALAAEIVDAAHTDPAAARALLLPLLEDPDPAVAARAEWTLRFLPAPPDA</sequence>
<dbReference type="AlphaFoldDB" id="A0A6I6FH29"/>
<dbReference type="EMBL" id="CP034279">
    <property type="protein sequence ID" value="QGV82461.1"/>
    <property type="molecule type" value="Genomic_DNA"/>
</dbReference>
<dbReference type="Proteomes" id="UP000422572">
    <property type="component" value="Chromosome"/>
</dbReference>
<protein>
    <recommendedName>
        <fullName evidence="3">HEAT repeat domain-containing protein</fullName>
    </recommendedName>
</protein>
<dbReference type="KEGG" id="sfic:EIZ62_04460"/>
<evidence type="ECO:0000313" key="2">
    <source>
        <dbReference type="Proteomes" id="UP000422572"/>
    </source>
</evidence>
<evidence type="ECO:0000313" key="1">
    <source>
        <dbReference type="EMBL" id="QGV82461.1"/>
    </source>
</evidence>
<accession>A0A6I6FH29</accession>
<dbReference type="OrthoDB" id="3397314at2"/>
<proteinExistence type="predicted"/>
<name>A0A6I6FH29_9ACTN</name>
<keyword evidence="2" id="KW-1185">Reference proteome</keyword>